<keyword evidence="4" id="KW-1185">Reference proteome</keyword>
<dbReference type="RefSeq" id="WP_237966847.1">
    <property type="nucleotide sequence ID" value="NZ_JAKNHQ010000010.1"/>
</dbReference>
<evidence type="ECO:0000313" key="4">
    <source>
        <dbReference type="Proteomes" id="UP001298681"/>
    </source>
</evidence>
<dbReference type="InterPro" id="IPR008763">
    <property type="entry name" value="Peptidase_S55"/>
</dbReference>
<feature type="domain" description="Peptidase S55" evidence="2">
    <location>
        <begin position="181"/>
        <end position="421"/>
    </location>
</feature>
<dbReference type="Proteomes" id="UP001298681">
    <property type="component" value="Unassembled WGS sequence"/>
</dbReference>
<dbReference type="EMBL" id="JAKNHQ010000010">
    <property type="protein sequence ID" value="MCG4611031.1"/>
    <property type="molecule type" value="Genomic_DNA"/>
</dbReference>
<protein>
    <submittedName>
        <fullName evidence="3">SpoIVB peptidase</fullName>
        <ecNumber evidence="3">3.4.21.116</ecNumber>
    </submittedName>
</protein>
<dbReference type="NCBIfam" id="TIGR02860">
    <property type="entry name" value="spore_IV_B"/>
    <property type="match status" value="1"/>
</dbReference>
<dbReference type="EC" id="3.4.21.116" evidence="3"/>
<dbReference type="SUPFAM" id="SSF50494">
    <property type="entry name" value="Trypsin-like serine proteases"/>
    <property type="match status" value="1"/>
</dbReference>
<keyword evidence="1" id="KW-0812">Transmembrane</keyword>
<comment type="caution">
    <text evidence="3">The sequence shown here is derived from an EMBL/GenBank/DDBJ whole genome shotgun (WGS) entry which is preliminary data.</text>
</comment>
<feature type="transmembrane region" description="Helical" evidence="1">
    <location>
        <begin position="12"/>
        <end position="33"/>
    </location>
</feature>
<dbReference type="InterPro" id="IPR001478">
    <property type="entry name" value="PDZ"/>
</dbReference>
<dbReference type="Gene3D" id="2.30.42.10">
    <property type="match status" value="1"/>
</dbReference>
<evidence type="ECO:0000313" key="3">
    <source>
        <dbReference type="EMBL" id="MCG4611031.1"/>
    </source>
</evidence>
<dbReference type="Pfam" id="PF13180">
    <property type="entry name" value="PDZ_2"/>
    <property type="match status" value="1"/>
</dbReference>
<evidence type="ECO:0000259" key="2">
    <source>
        <dbReference type="PROSITE" id="PS51494"/>
    </source>
</evidence>
<name>A0ABS9MKC3_9FIRM</name>
<dbReference type="InterPro" id="IPR036034">
    <property type="entry name" value="PDZ_sf"/>
</dbReference>
<dbReference type="Pfam" id="PF05580">
    <property type="entry name" value="Peptidase_S55"/>
    <property type="match status" value="1"/>
</dbReference>
<sequence>MRPSRKHYGKYLVFALTVTTGLLVSMVGVARYFTPNEYYVKRGNQLQWDSQWISLEDPYNEGDLPAGTATSSNETYRAELMLFHTVPVKTVDVKVVEDREVALCGTPFGIKMFTNGVMVVGVADIQGEDGTANPGTDAGLEAGDIITALDGHPVNRNEEIAQTMETSAGKPVKITFLREQESMETTLLPVRSKVDGTYKAGLWVRDSTAGIGTLTFYDPSTQEFAGLGHGICDTDTTELMPLRNGEIVPVTINGVVKGQKGAPGELRGYFNTDVPMGTLHANLDQGVYGQLNSGAVEEQKLAGDTVCVAMKQEVQAGAAQILTTVDGGEPQFYDAVIEKISYHDTESSKNMVLRITDPTLLSTTGGIVQGMSGSPIVQDGKLVGAVTHVFVNDPTRGYGIFAENMLGTCQSVLGEVETTAA</sequence>
<gene>
    <name evidence="3" type="primary">spoIVB</name>
    <name evidence="3" type="ORF">L0P57_08805</name>
</gene>
<keyword evidence="3" id="KW-0378">Hydrolase</keyword>
<dbReference type="InterPro" id="IPR014219">
    <property type="entry name" value="SpoIVB"/>
</dbReference>
<dbReference type="PROSITE" id="PS51494">
    <property type="entry name" value="SPOIVB"/>
    <property type="match status" value="1"/>
</dbReference>
<keyword evidence="1" id="KW-1133">Transmembrane helix</keyword>
<accession>A0ABS9MKC3</accession>
<evidence type="ECO:0000256" key="1">
    <source>
        <dbReference type="SAM" id="Phobius"/>
    </source>
</evidence>
<organism evidence="3 4">
    <name type="scientific">Anaeromassilibacillus senegalensis</name>
    <dbReference type="NCBI Taxonomy" id="1673717"/>
    <lineage>
        <taxon>Bacteria</taxon>
        <taxon>Bacillati</taxon>
        <taxon>Bacillota</taxon>
        <taxon>Clostridia</taxon>
        <taxon>Eubacteriales</taxon>
        <taxon>Acutalibacteraceae</taxon>
        <taxon>Anaeromassilibacillus</taxon>
    </lineage>
</organism>
<dbReference type="InterPro" id="IPR009003">
    <property type="entry name" value="Peptidase_S1_PA"/>
</dbReference>
<reference evidence="3 4" key="1">
    <citation type="submission" date="2022-01" db="EMBL/GenBank/DDBJ databases">
        <title>Collection of gut derived symbiotic bacterial strains cultured from healthy donors.</title>
        <authorList>
            <person name="Lin H."/>
            <person name="Kohout C."/>
            <person name="Waligurski E."/>
            <person name="Pamer E.G."/>
        </authorList>
    </citation>
    <scope>NUCLEOTIDE SEQUENCE [LARGE SCALE GENOMIC DNA]</scope>
    <source>
        <strain evidence="3 4">DFI.7.58</strain>
    </source>
</reference>
<proteinExistence type="predicted"/>
<keyword evidence="1" id="KW-0472">Membrane</keyword>
<dbReference type="SUPFAM" id="SSF50156">
    <property type="entry name" value="PDZ domain-like"/>
    <property type="match status" value="1"/>
</dbReference>
<dbReference type="GO" id="GO:0016787">
    <property type="term" value="F:hydrolase activity"/>
    <property type="evidence" value="ECO:0007669"/>
    <property type="project" value="UniProtKB-KW"/>
</dbReference>